<feature type="compositionally biased region" description="Polar residues" evidence="1">
    <location>
        <begin position="53"/>
        <end position="62"/>
    </location>
</feature>
<evidence type="ECO:0000313" key="3">
    <source>
        <dbReference type="Proteomes" id="UP000215771"/>
    </source>
</evidence>
<sequence length="62" mass="6926">MCFSTIIIMRDYTHTDLELLYMLADGIDGEEADPGSTQELRDLEAEGPAFPESCSNTAQQQR</sequence>
<organism evidence="2 3">
    <name type="scientific">Corynebacterium hadale</name>
    <dbReference type="NCBI Taxonomy" id="2026255"/>
    <lineage>
        <taxon>Bacteria</taxon>
        <taxon>Bacillati</taxon>
        <taxon>Actinomycetota</taxon>
        <taxon>Actinomycetes</taxon>
        <taxon>Mycobacteriales</taxon>
        <taxon>Corynebacteriaceae</taxon>
        <taxon>Corynebacterium</taxon>
    </lineage>
</organism>
<dbReference type="AlphaFoldDB" id="A0A269PEW7"/>
<evidence type="ECO:0000313" key="2">
    <source>
        <dbReference type="EMBL" id="PAJ70618.1"/>
    </source>
</evidence>
<protein>
    <submittedName>
        <fullName evidence="2">Uncharacterized protein</fullName>
    </submittedName>
</protein>
<name>A0A269PEW7_9CORY</name>
<proteinExistence type="predicted"/>
<comment type="caution">
    <text evidence="2">The sequence shown here is derived from an EMBL/GenBank/DDBJ whole genome shotgun (WGS) entry which is preliminary data.</text>
</comment>
<evidence type="ECO:0000256" key="1">
    <source>
        <dbReference type="SAM" id="MobiDB-lite"/>
    </source>
</evidence>
<accession>A0A269PEW7</accession>
<reference evidence="2 3" key="1">
    <citation type="submission" date="2017-08" db="EMBL/GenBank/DDBJ databases">
        <authorList>
            <person name="de Groot N.N."/>
        </authorList>
    </citation>
    <scope>NUCLEOTIDE SEQUENCE [LARGE SCALE GENOMIC DNA]</scope>
    <source>
        <strain evidence="2 3">NBT06-6</strain>
    </source>
</reference>
<dbReference type="EMBL" id="NQMQ01000008">
    <property type="protein sequence ID" value="PAJ70618.1"/>
    <property type="molecule type" value="Genomic_DNA"/>
</dbReference>
<feature type="region of interest" description="Disordered" evidence="1">
    <location>
        <begin position="42"/>
        <end position="62"/>
    </location>
</feature>
<gene>
    <name evidence="2" type="ORF">CIG21_03570</name>
</gene>
<dbReference type="Proteomes" id="UP000215771">
    <property type="component" value="Unassembled WGS sequence"/>
</dbReference>